<evidence type="ECO:0000313" key="4">
    <source>
        <dbReference type="Proteomes" id="UP000231843"/>
    </source>
</evidence>
<reference evidence="3 4" key="1">
    <citation type="submission" date="2017-07" db="EMBL/GenBank/DDBJ databases">
        <title>Leptospira spp. isolated from tropical soils.</title>
        <authorList>
            <person name="Thibeaux R."/>
            <person name="Iraola G."/>
            <person name="Ferres I."/>
            <person name="Bierque E."/>
            <person name="Girault D."/>
            <person name="Soupe-Gilbert M.-E."/>
            <person name="Picardeau M."/>
            <person name="Goarant C."/>
        </authorList>
    </citation>
    <scope>NUCLEOTIDE SEQUENCE [LARGE SCALE GENOMIC DNA]</scope>
    <source>
        <strain evidence="3 4">ES4-C-A1</strain>
    </source>
</reference>
<dbReference type="InterPro" id="IPR027614">
    <property type="entry name" value="OMP_Lepto"/>
</dbReference>
<name>A0A2M9ZXP6_9LEPT</name>
<dbReference type="EMBL" id="NPEA01000006">
    <property type="protein sequence ID" value="PJZ76820.1"/>
    <property type="molecule type" value="Genomic_DNA"/>
</dbReference>
<feature type="region of interest" description="Disordered" evidence="1">
    <location>
        <begin position="28"/>
        <end position="49"/>
    </location>
</feature>
<evidence type="ECO:0000256" key="1">
    <source>
        <dbReference type="SAM" id="MobiDB-lite"/>
    </source>
</evidence>
<dbReference type="NCBIfam" id="TIGR04327">
    <property type="entry name" value="OMP_LA_2444"/>
    <property type="match status" value="1"/>
</dbReference>
<evidence type="ECO:0008006" key="5">
    <source>
        <dbReference type="Google" id="ProtNLM"/>
    </source>
</evidence>
<proteinExistence type="predicted"/>
<evidence type="ECO:0000313" key="3">
    <source>
        <dbReference type="EMBL" id="PJZ76820.1"/>
    </source>
</evidence>
<keyword evidence="2" id="KW-0732">Signal</keyword>
<accession>A0A2M9ZXP6</accession>
<dbReference type="Proteomes" id="UP000231843">
    <property type="component" value="Unassembled WGS sequence"/>
</dbReference>
<feature type="chain" id="PRO_5014702794" description="Porin" evidence="2">
    <location>
        <begin position="24"/>
        <end position="337"/>
    </location>
</feature>
<feature type="signal peptide" evidence="2">
    <location>
        <begin position="1"/>
        <end position="23"/>
    </location>
</feature>
<protein>
    <recommendedName>
        <fullName evidence="5">Porin</fullName>
    </recommendedName>
</protein>
<gene>
    <name evidence="3" type="ORF">CH365_12450</name>
</gene>
<dbReference type="OrthoDB" id="326018at2"/>
<organism evidence="3 4">
    <name type="scientific">Leptospira neocaledonica</name>
    <dbReference type="NCBI Taxonomy" id="2023192"/>
    <lineage>
        <taxon>Bacteria</taxon>
        <taxon>Pseudomonadati</taxon>
        <taxon>Spirochaetota</taxon>
        <taxon>Spirochaetia</taxon>
        <taxon>Leptospirales</taxon>
        <taxon>Leptospiraceae</taxon>
        <taxon>Leptospira</taxon>
    </lineage>
</organism>
<keyword evidence="4" id="KW-1185">Reference proteome</keyword>
<dbReference type="AlphaFoldDB" id="A0A2M9ZXP6"/>
<evidence type="ECO:0000256" key="2">
    <source>
        <dbReference type="SAM" id="SignalP"/>
    </source>
</evidence>
<feature type="compositionally biased region" description="Polar residues" evidence="1">
    <location>
        <begin position="38"/>
        <end position="49"/>
    </location>
</feature>
<comment type="caution">
    <text evidence="3">The sequence shown here is derived from an EMBL/GenBank/DDBJ whole genome shotgun (WGS) entry which is preliminary data.</text>
</comment>
<dbReference type="RefSeq" id="WP_100768888.1">
    <property type="nucleotide sequence ID" value="NZ_NPEA01000006.1"/>
</dbReference>
<sequence>MKLVSFITILLLTISLYSQEFPADPTNAGPPMQGSGLIEQTSESAKNLSSTRKKSELGFRIMKSEYDPYQYQSNTNMAQQQANRDFNLTGNVRTIYPLYFKFVDEEKKYGVEFLFSQNALTKAHYYYIYGNDLGYGFRRRDISDLERSDYKLNYLSYALTPFGEKLYFGAGLRKVDTSMWSGSLSGIYSEKIQTLGPQVSIKSNLRLYDSLYLNLSLELYYTEGRRDFKSQGYDTSLEWTGSSFEEFAFLYKVYPHHNTMGVFRGSELDISFSYIFFEKYKLYFGYNYNRSNFSYKNYSDQYVTYYQYTDALTIYPQTPDSGREKIRGYYLGISAVF</sequence>